<dbReference type="InterPro" id="IPR013783">
    <property type="entry name" value="Ig-like_fold"/>
</dbReference>
<organism evidence="2 3">
    <name type="scientific">Flavobacterium nackdongense</name>
    <dbReference type="NCBI Taxonomy" id="2547394"/>
    <lineage>
        <taxon>Bacteria</taxon>
        <taxon>Pseudomonadati</taxon>
        <taxon>Bacteroidota</taxon>
        <taxon>Flavobacteriia</taxon>
        <taxon>Flavobacteriales</taxon>
        <taxon>Flavobacteriaceae</taxon>
        <taxon>Flavobacterium</taxon>
    </lineage>
</organism>
<dbReference type="Proteomes" id="UP000291124">
    <property type="component" value="Chromosome"/>
</dbReference>
<dbReference type="EMBL" id="CP037933">
    <property type="protein sequence ID" value="QBN18358.1"/>
    <property type="molecule type" value="Genomic_DNA"/>
</dbReference>
<dbReference type="Gene3D" id="2.60.40.740">
    <property type="match status" value="1"/>
</dbReference>
<sequence>MKWAQTLLFFGIIYCTMPIVSAQNITVDDTKSAQYLVENVLVNSSCATVSNAFASGDVAVPVGLNSYGFFTNGGGSFPFSEGVLLSTQYAQKSVGPYAFVVGNDNDTAWLGDADLNQAVGISTSINATVLEFDFIPLTNFLSFDYIFASIEYNGNGSCRFTDAFAFLIRENIPGATYQNLAVIPGTSTPVSSTNIRPTIPTVGNNVGCPAVNQQYFNGFNGSTSPINYAGQTVVMNSQSNVIAGKSYHIKLVIANDKNEFYDSAVFLKAGSFAPKIDLGPDRLSSNNPVCFGSTYTIDTKLSASYSYKWFKNNVEISGETKPSLDVKDTGTYKVEVVFLPASCMATDEIRLEYAPEIMLSDATLAQCDDNGDGISIFNLTQLDNIIKNNNTSLGPVVYYESFTDAQGKLNPIVNPTTYNNKPAIPMLYASVSNSFGCANFAKVNLVIANNTIPSQNPIATCDIDAVQDGLYQFDLNAQVSPQIMSSVPAGMIVEYYANTADAISQKNILPNIFKNTTPNQQIIQARIVNGPDCYGIIPIRLIVNTFSPPNFQEETVGLCSGLKTDLRVASGFSRYLWNTGETTEQITVSSAGNYSVTVTDANGCEATKKFTVTSSEIAVITGAVVNDFSGNKNIVELKFSGNGNYEFSLDGLIYQESPIFEAIAPGKYFALANDKNGCGLSVPFEVYVLDYPRFFTPNGDGFNEVWEIKNLNLFPSATSIIYNRFGKILFEINSINTGWNGKYKGTALPSDDYWFLLNFGDGKLIKGHFSLKR</sequence>
<dbReference type="KEGG" id="fnk:E1750_05900"/>
<dbReference type="InterPro" id="IPR026341">
    <property type="entry name" value="T9SS_type_B"/>
</dbReference>
<protein>
    <submittedName>
        <fullName evidence="2">T9SS type B sorting domain-containing protein</fullName>
    </submittedName>
</protein>
<evidence type="ECO:0000313" key="3">
    <source>
        <dbReference type="Proteomes" id="UP000291124"/>
    </source>
</evidence>
<dbReference type="InterPro" id="IPR049804">
    <property type="entry name" value="Choice_anch_L"/>
</dbReference>
<dbReference type="Gene3D" id="2.60.40.10">
    <property type="entry name" value="Immunoglobulins"/>
    <property type="match status" value="1"/>
</dbReference>
<feature type="signal peptide" evidence="1">
    <location>
        <begin position="1"/>
        <end position="22"/>
    </location>
</feature>
<feature type="chain" id="PRO_5020730432" evidence="1">
    <location>
        <begin position="23"/>
        <end position="773"/>
    </location>
</feature>
<accession>A0A4P6Y8X8</accession>
<evidence type="ECO:0000313" key="2">
    <source>
        <dbReference type="EMBL" id="QBN18358.1"/>
    </source>
</evidence>
<dbReference type="NCBIfam" id="TIGR04131">
    <property type="entry name" value="Bac_Flav_CTERM"/>
    <property type="match status" value="1"/>
</dbReference>
<name>A0A4P6Y8X8_9FLAO</name>
<proteinExistence type="predicted"/>
<dbReference type="OrthoDB" id="9765926at2"/>
<dbReference type="Pfam" id="PF13585">
    <property type="entry name" value="CHU_C"/>
    <property type="match status" value="1"/>
</dbReference>
<keyword evidence="3" id="KW-1185">Reference proteome</keyword>
<keyword evidence="1" id="KW-0732">Signal</keyword>
<dbReference type="AlphaFoldDB" id="A0A4P6Y8X8"/>
<gene>
    <name evidence="2" type="ORF">E1750_05900</name>
</gene>
<reference evidence="3" key="1">
    <citation type="submission" date="2019-03" db="EMBL/GenBank/DDBJ databases">
        <title>Flavobacterium sp.</title>
        <authorList>
            <person name="Kim H."/>
        </authorList>
    </citation>
    <scope>NUCLEOTIDE SEQUENCE [LARGE SCALE GENOMIC DNA]</scope>
    <source>
        <strain evidence="3">GS13</strain>
    </source>
</reference>
<dbReference type="NCBIfam" id="NF038133">
    <property type="entry name" value="choice_anch_L"/>
    <property type="match status" value="1"/>
</dbReference>
<evidence type="ECO:0000256" key="1">
    <source>
        <dbReference type="SAM" id="SignalP"/>
    </source>
</evidence>